<reference evidence="1" key="1">
    <citation type="thesis" date="2021" institute="BYU ScholarsArchive" country="Provo, UT, USA">
        <title>Applications of and Algorithms for Genome Assembly and Genomic Analyses with an Emphasis on Marine Teleosts.</title>
        <authorList>
            <person name="Pickett B.D."/>
        </authorList>
    </citation>
    <scope>NUCLEOTIDE SEQUENCE</scope>
    <source>
        <strain evidence="1">HI-2016</strain>
    </source>
</reference>
<comment type="caution">
    <text evidence="1">The sequence shown here is derived from an EMBL/GenBank/DDBJ whole genome shotgun (WGS) entry which is preliminary data.</text>
</comment>
<accession>A0A8T2NW73</accession>
<evidence type="ECO:0000313" key="2">
    <source>
        <dbReference type="Proteomes" id="UP000824540"/>
    </source>
</evidence>
<organism evidence="1 2">
    <name type="scientific">Albula glossodonta</name>
    <name type="common">roundjaw bonefish</name>
    <dbReference type="NCBI Taxonomy" id="121402"/>
    <lineage>
        <taxon>Eukaryota</taxon>
        <taxon>Metazoa</taxon>
        <taxon>Chordata</taxon>
        <taxon>Craniata</taxon>
        <taxon>Vertebrata</taxon>
        <taxon>Euteleostomi</taxon>
        <taxon>Actinopterygii</taxon>
        <taxon>Neopterygii</taxon>
        <taxon>Teleostei</taxon>
        <taxon>Albuliformes</taxon>
        <taxon>Albulidae</taxon>
        <taxon>Albula</taxon>
    </lineage>
</organism>
<name>A0A8T2NW73_9TELE</name>
<gene>
    <name evidence="1" type="ORF">JZ751_011053</name>
</gene>
<dbReference type="EMBL" id="JAFBMS010000020">
    <property type="protein sequence ID" value="KAG9344384.1"/>
    <property type="molecule type" value="Genomic_DNA"/>
</dbReference>
<sequence>MSSPLFWRKEWEAMESWCYSVNPASKRVIQPYYQVSFLLSLLFCNFTDPNAMSVEPLPWKWVHLLAVEVCVLERERALLVFASV</sequence>
<dbReference type="AlphaFoldDB" id="A0A8T2NW73"/>
<dbReference type="Proteomes" id="UP000824540">
    <property type="component" value="Unassembled WGS sequence"/>
</dbReference>
<evidence type="ECO:0000313" key="1">
    <source>
        <dbReference type="EMBL" id="KAG9344384.1"/>
    </source>
</evidence>
<proteinExistence type="predicted"/>
<protein>
    <submittedName>
        <fullName evidence="1">Uncharacterized protein</fullName>
    </submittedName>
</protein>
<keyword evidence="2" id="KW-1185">Reference proteome</keyword>